<evidence type="ECO:0000313" key="5">
    <source>
        <dbReference type="EMBL" id="RLK07357.1"/>
    </source>
</evidence>
<dbReference type="Pfam" id="PF00535">
    <property type="entry name" value="Glycos_transf_2"/>
    <property type="match status" value="1"/>
</dbReference>
<accession>A0A497ZWH5</accession>
<feature type="domain" description="Glycosyltransferase 2-like" evidence="4">
    <location>
        <begin position="10"/>
        <end position="147"/>
    </location>
</feature>
<protein>
    <recommendedName>
        <fullName evidence="4">Glycosyltransferase 2-like domain-containing protein</fullName>
    </recommendedName>
</protein>
<organism evidence="5 6">
    <name type="scientific">Ruegeria conchae</name>
    <dbReference type="NCBI Taxonomy" id="981384"/>
    <lineage>
        <taxon>Bacteria</taxon>
        <taxon>Pseudomonadati</taxon>
        <taxon>Pseudomonadota</taxon>
        <taxon>Alphaproteobacteria</taxon>
        <taxon>Rhodobacterales</taxon>
        <taxon>Roseobacteraceae</taxon>
        <taxon>Ruegeria</taxon>
    </lineage>
</organism>
<dbReference type="GO" id="GO:0016757">
    <property type="term" value="F:glycosyltransferase activity"/>
    <property type="evidence" value="ECO:0007669"/>
    <property type="project" value="UniProtKB-KW"/>
</dbReference>
<evidence type="ECO:0000256" key="3">
    <source>
        <dbReference type="ARBA" id="ARBA00022679"/>
    </source>
</evidence>
<sequence length="336" mass="37736">MPDPVLLTVILNYKTADMTLRSVEAAKIAMEGIPGEIIVVDNDSQDGSFAAISTHVHDQGWDQDNRVRVIQSGHNGGFGAGNNVGMRAGLSDGTRPDYVYILNSDAFPAPDAIRILLEHLETTPETGFAGSYIFGDDEEPHLTSFRFPSVASEFESSINFGPVTRLFKNRIVPIPIPSETRTVDWLAGASLMIRQRVLDEIGLFDETFFLYFEETDLCLRAARAGYRTDYVRVSEVMHIGSVSTGMKNWNRVPTYWFDSRLYYFVKNHGAFYAACATCVHLTGGFLHWLRCLISRRRTGVPPHFLRTLAWHDLSACMRAPWRKRNPDAQARPVIGE</sequence>
<keyword evidence="6" id="KW-1185">Reference proteome</keyword>
<dbReference type="InterPro" id="IPR001173">
    <property type="entry name" value="Glyco_trans_2-like"/>
</dbReference>
<dbReference type="EMBL" id="RCCT01000003">
    <property type="protein sequence ID" value="RLK07357.1"/>
    <property type="molecule type" value="Genomic_DNA"/>
</dbReference>
<dbReference type="InterPro" id="IPR029044">
    <property type="entry name" value="Nucleotide-diphossugar_trans"/>
</dbReference>
<comment type="similarity">
    <text evidence="1">Belongs to the glycosyltransferase 2 family.</text>
</comment>
<dbReference type="AlphaFoldDB" id="A0A497ZWH5"/>
<proteinExistence type="inferred from homology"/>
<dbReference type="STRING" id="981384.GCA_000192475_01335"/>
<dbReference type="OrthoDB" id="9771846at2"/>
<evidence type="ECO:0000313" key="6">
    <source>
        <dbReference type="Proteomes" id="UP000271700"/>
    </source>
</evidence>
<reference evidence="5 6" key="1">
    <citation type="submission" date="2018-10" db="EMBL/GenBank/DDBJ databases">
        <title>Genomic Encyclopedia of Archaeal and Bacterial Type Strains, Phase II (KMG-II): from individual species to whole genera.</title>
        <authorList>
            <person name="Goeker M."/>
        </authorList>
    </citation>
    <scope>NUCLEOTIDE SEQUENCE [LARGE SCALE GENOMIC DNA]</scope>
    <source>
        <strain evidence="5 6">DSM 29317</strain>
    </source>
</reference>
<dbReference type="SUPFAM" id="SSF53448">
    <property type="entry name" value="Nucleotide-diphospho-sugar transferases"/>
    <property type="match status" value="1"/>
</dbReference>
<keyword evidence="2" id="KW-0328">Glycosyltransferase</keyword>
<dbReference type="RefSeq" id="WP_010442197.1">
    <property type="nucleotide sequence ID" value="NZ_AEYW01000014.1"/>
</dbReference>
<evidence type="ECO:0000256" key="2">
    <source>
        <dbReference type="ARBA" id="ARBA00022676"/>
    </source>
</evidence>
<dbReference type="Gene3D" id="3.90.550.10">
    <property type="entry name" value="Spore Coat Polysaccharide Biosynthesis Protein SpsA, Chain A"/>
    <property type="match status" value="1"/>
</dbReference>
<dbReference type="CDD" id="cd04186">
    <property type="entry name" value="GT_2_like_c"/>
    <property type="match status" value="1"/>
</dbReference>
<comment type="caution">
    <text evidence="5">The sequence shown here is derived from an EMBL/GenBank/DDBJ whole genome shotgun (WGS) entry which is preliminary data.</text>
</comment>
<dbReference type="PANTHER" id="PTHR43179:SF12">
    <property type="entry name" value="GALACTOFURANOSYLTRANSFERASE GLFT2"/>
    <property type="match status" value="1"/>
</dbReference>
<evidence type="ECO:0000256" key="1">
    <source>
        <dbReference type="ARBA" id="ARBA00006739"/>
    </source>
</evidence>
<gene>
    <name evidence="5" type="ORF">CLV75_2478</name>
</gene>
<keyword evidence="3" id="KW-0808">Transferase</keyword>
<name>A0A497ZWH5_9RHOB</name>
<dbReference type="PANTHER" id="PTHR43179">
    <property type="entry name" value="RHAMNOSYLTRANSFERASE WBBL"/>
    <property type="match status" value="1"/>
</dbReference>
<dbReference type="Proteomes" id="UP000271700">
    <property type="component" value="Unassembled WGS sequence"/>
</dbReference>
<evidence type="ECO:0000259" key="4">
    <source>
        <dbReference type="Pfam" id="PF00535"/>
    </source>
</evidence>